<evidence type="ECO:0000256" key="3">
    <source>
        <dbReference type="ARBA" id="ARBA00022927"/>
    </source>
</evidence>
<dbReference type="GO" id="GO:0006612">
    <property type="term" value="P:protein targeting to membrane"/>
    <property type="evidence" value="ECO:0007669"/>
    <property type="project" value="UniProtKB-UniRule"/>
</dbReference>
<keyword evidence="1 4" id="KW-0813">Transport</keyword>
<gene>
    <name evidence="8" type="ORF">DB88DRAFT_548637</name>
</gene>
<protein>
    <recommendedName>
        <fullName evidence="4">Exocyst complex component Sec8</fullName>
    </recommendedName>
</protein>
<dbReference type="GO" id="GO:0015031">
    <property type="term" value="P:protein transport"/>
    <property type="evidence" value="ECO:0007669"/>
    <property type="project" value="UniProtKB-KW"/>
</dbReference>
<dbReference type="InterPro" id="IPR048630">
    <property type="entry name" value="Sec8_M"/>
</dbReference>
<keyword evidence="3 4" id="KW-0653">Protein transport</keyword>
<dbReference type="GO" id="GO:0000145">
    <property type="term" value="C:exocyst"/>
    <property type="evidence" value="ECO:0007669"/>
    <property type="project" value="UniProtKB-UniRule"/>
</dbReference>
<feature type="region of interest" description="Disordered" evidence="5">
    <location>
        <begin position="1"/>
        <end position="75"/>
    </location>
</feature>
<evidence type="ECO:0000256" key="5">
    <source>
        <dbReference type="SAM" id="MobiDB-lite"/>
    </source>
</evidence>
<feature type="compositionally biased region" description="Polar residues" evidence="5">
    <location>
        <begin position="1"/>
        <end position="15"/>
    </location>
</feature>
<name>A0AAD9FLK2_PAPLA</name>
<dbReference type="PANTHER" id="PTHR14146:SF0">
    <property type="entry name" value="EXOCYST COMPLEX COMPONENT 4"/>
    <property type="match status" value="1"/>
</dbReference>
<dbReference type="GO" id="GO:0006893">
    <property type="term" value="P:Golgi to plasma membrane transport"/>
    <property type="evidence" value="ECO:0007669"/>
    <property type="project" value="TreeGrafter"/>
</dbReference>
<organism evidence="8 9">
    <name type="scientific">Papiliotrema laurentii</name>
    <name type="common">Cryptococcus laurentii</name>
    <dbReference type="NCBI Taxonomy" id="5418"/>
    <lineage>
        <taxon>Eukaryota</taxon>
        <taxon>Fungi</taxon>
        <taxon>Dikarya</taxon>
        <taxon>Basidiomycota</taxon>
        <taxon>Agaricomycotina</taxon>
        <taxon>Tremellomycetes</taxon>
        <taxon>Tremellales</taxon>
        <taxon>Rhynchogastremaceae</taxon>
        <taxon>Papiliotrema</taxon>
    </lineage>
</organism>
<comment type="caution">
    <text evidence="8">The sequence shown here is derived from an EMBL/GenBank/DDBJ whole genome shotgun (WGS) entry which is preliminary data.</text>
</comment>
<evidence type="ECO:0000256" key="2">
    <source>
        <dbReference type="ARBA" id="ARBA00022483"/>
    </source>
</evidence>
<feature type="domain" description="Exocyst complex component Sec8 middle helical bundle" evidence="7">
    <location>
        <begin position="395"/>
        <end position="643"/>
    </location>
</feature>
<dbReference type="EMBL" id="JAODAN010000012">
    <property type="protein sequence ID" value="KAK1920834.1"/>
    <property type="molecule type" value="Genomic_DNA"/>
</dbReference>
<dbReference type="AlphaFoldDB" id="A0AAD9FLK2"/>
<dbReference type="Proteomes" id="UP001182556">
    <property type="component" value="Unassembled WGS sequence"/>
</dbReference>
<feature type="domain" description="Exocyst complex component Sec8 N-terminal" evidence="6">
    <location>
        <begin position="150"/>
        <end position="285"/>
    </location>
</feature>
<feature type="compositionally biased region" description="Polar residues" evidence="5">
    <location>
        <begin position="40"/>
        <end position="68"/>
    </location>
</feature>
<evidence type="ECO:0000256" key="1">
    <source>
        <dbReference type="ARBA" id="ARBA00022448"/>
    </source>
</evidence>
<comment type="similarity">
    <text evidence="4">Belongs to the SEC8 family.</text>
</comment>
<keyword evidence="2 4" id="KW-0268">Exocytosis</keyword>
<proteinExistence type="inferred from homology"/>
<sequence length="1097" mass="121281">MSSSGANAKPSSNGSPVRPARSRMRDQPRVPTSRRDLAPLQTQGLQPSSSTPSALTAFSPTSPINTADTPGLFADPFAADRSQRTELRAQTNAAVQHVNQFQSGDTLRHAVGAFIAAGRAREEPSKKPSRSRARMKDDLWETPQSGNFDNLDKVLLKIKSDWPFILTSDFSPSTLALSLISGPDLSPFLQLHEALSAALQASVQAHFQSFAASLPAHANFLSTLNRAQQQVQVAKTALREAREGFGGKGKSELAGIRGRERQVRDMLEILDTIDSLKQAPDQLESLIGDKKYLQAATLLVSSLKTINKPELVSIGATAELRAYLTSQETTVTDILVEELHSLLYLKTFDSDSRWKPYMNGETSSKSWQPPSQLRSASLSLYLLSLSTPSEAQLDPSGESYRLMETLLESLAVLGKLSTALDVVAQRVSSEIHTLIEITLDEVEDRITEAVAPVSASLLMDVAGPSQHAAVLRDLIWTLYAKLAAVLEAHRVVYEVSRWIAARREFKDSASKAQGSFTVPVLEVWKPIQQEVRTLLQNYLTDDTHLLDRQALAPINDVLRGGQAVRDRQKALFRFTDTDIRAVTSDIKQSDEAIHQTLRTSVPGLVGLQVEVLSLDENLSGTGRHRNLIPANPFNVTTLFEPTVTFIQRASAIAPPGYEDEPKAFGAVLEDFVVQVFLPRLDDKVTAAFRNAVSGYDAYQLDRQHADEADRPPMKSSVRVIALIHSLCSMLATTPFHRENYSRLIVGVIVQYYQQCSARLQELCTDSSTSSALALSASWAQREEVIAQLTAVRAVAVSSLSQESASSCQPADVTESILTGQQEIRLEFELLGTQQIVESQLINSKRKMEALCNLSQSLRWFIDALLDIQDVDESQPSTSSARLPLTRAMAQRFEAIIQTFEQLAEAILNTLRLEIRCRVICNLAASFRKGDFRLESEALEPDPDIVDLATRLTEYDDLSQKALSPLDQKFVFRGLSQLVDHMFIYAARSIKVVNRAGVQKIKRNILSIQQTLRAIQGTDKGVLARSMAYWDMYEQGPKDMLGTIKTSKPMFTFDDYNMMLNLQCKADQSEAPSAELNTYLIDLHALSMSIEGWEIGET</sequence>
<dbReference type="Pfam" id="PF20652">
    <property type="entry name" value="Sec8_C"/>
    <property type="match status" value="1"/>
</dbReference>
<keyword evidence="9" id="KW-1185">Reference proteome</keyword>
<feature type="compositionally biased region" description="Basic and acidic residues" evidence="5">
    <location>
        <begin position="23"/>
        <end position="37"/>
    </location>
</feature>
<comment type="function">
    <text evidence="4">Component of the exocyst complex involved in the docking of exocytic vesicles with fusion sites on the plasma membrane.</text>
</comment>
<evidence type="ECO:0000256" key="4">
    <source>
        <dbReference type="RuleBase" id="RU367079"/>
    </source>
</evidence>
<dbReference type="InterPro" id="IPR007191">
    <property type="entry name" value="Sec8_exocyst_N"/>
</dbReference>
<evidence type="ECO:0000313" key="8">
    <source>
        <dbReference type="EMBL" id="KAK1920834.1"/>
    </source>
</evidence>
<dbReference type="GO" id="GO:0006904">
    <property type="term" value="P:vesicle docking involved in exocytosis"/>
    <property type="evidence" value="ECO:0007669"/>
    <property type="project" value="InterPro"/>
</dbReference>
<accession>A0AAD9FLK2</accession>
<dbReference type="Pfam" id="PF04048">
    <property type="entry name" value="Sec8_N"/>
    <property type="match status" value="1"/>
</dbReference>
<evidence type="ECO:0000259" key="7">
    <source>
        <dbReference type="Pfam" id="PF20652"/>
    </source>
</evidence>
<dbReference type="GO" id="GO:0090522">
    <property type="term" value="P:vesicle tethering involved in exocytosis"/>
    <property type="evidence" value="ECO:0007669"/>
    <property type="project" value="UniProtKB-UniRule"/>
</dbReference>
<dbReference type="PANTHER" id="PTHR14146">
    <property type="entry name" value="EXOCYST COMPLEX COMPONENT 4"/>
    <property type="match status" value="1"/>
</dbReference>
<evidence type="ECO:0000259" key="6">
    <source>
        <dbReference type="Pfam" id="PF04048"/>
    </source>
</evidence>
<dbReference type="InterPro" id="IPR039682">
    <property type="entry name" value="Sec8/EXOC4"/>
</dbReference>
<reference evidence="8" key="1">
    <citation type="submission" date="2023-02" db="EMBL/GenBank/DDBJ databases">
        <title>Identification and recombinant expression of a fungal hydrolase from Papiliotrema laurentii that hydrolyzes apple cutin and clears colloidal polyester polyurethane.</title>
        <authorList>
            <consortium name="DOE Joint Genome Institute"/>
            <person name="Roman V.A."/>
            <person name="Bojanowski C."/>
            <person name="Crable B.R."/>
            <person name="Wagner D.N."/>
            <person name="Hung C.S."/>
            <person name="Nadeau L.J."/>
            <person name="Schratz L."/>
            <person name="Haridas S."/>
            <person name="Pangilinan J."/>
            <person name="Lipzen A."/>
            <person name="Na H."/>
            <person name="Yan M."/>
            <person name="Ng V."/>
            <person name="Grigoriev I.V."/>
            <person name="Spatafora J.W."/>
            <person name="Barlow D."/>
            <person name="Biffinger J."/>
            <person name="Kelley-Loughnane N."/>
            <person name="Varaljay V.A."/>
            <person name="Crookes-Goodson W.J."/>
        </authorList>
    </citation>
    <scope>NUCLEOTIDE SEQUENCE</scope>
    <source>
        <strain evidence="8">5307AH</strain>
    </source>
</reference>
<evidence type="ECO:0000313" key="9">
    <source>
        <dbReference type="Proteomes" id="UP001182556"/>
    </source>
</evidence>